<organism evidence="2 3">
    <name type="scientific">Paramuricea clavata</name>
    <name type="common">Red gorgonian</name>
    <name type="synonym">Violescent sea-whip</name>
    <dbReference type="NCBI Taxonomy" id="317549"/>
    <lineage>
        <taxon>Eukaryota</taxon>
        <taxon>Metazoa</taxon>
        <taxon>Cnidaria</taxon>
        <taxon>Anthozoa</taxon>
        <taxon>Octocorallia</taxon>
        <taxon>Malacalcyonacea</taxon>
        <taxon>Plexauridae</taxon>
        <taxon>Paramuricea</taxon>
    </lineage>
</organism>
<name>A0A6S7KFQ7_PARCT</name>
<feature type="non-terminal residue" evidence="2">
    <location>
        <position position="106"/>
    </location>
</feature>
<protein>
    <submittedName>
        <fullName evidence="2">Uncharacterized protein</fullName>
    </submittedName>
</protein>
<dbReference type="Proteomes" id="UP001152795">
    <property type="component" value="Unassembled WGS sequence"/>
</dbReference>
<reference evidence="2" key="1">
    <citation type="submission" date="2020-04" db="EMBL/GenBank/DDBJ databases">
        <authorList>
            <person name="Alioto T."/>
            <person name="Alioto T."/>
            <person name="Gomez Garrido J."/>
        </authorList>
    </citation>
    <scope>NUCLEOTIDE SEQUENCE</scope>
    <source>
        <strain evidence="2">A484AB</strain>
    </source>
</reference>
<gene>
    <name evidence="2" type="ORF">PACLA_8A006209</name>
</gene>
<feature type="compositionally biased region" description="Basic and acidic residues" evidence="1">
    <location>
        <begin position="62"/>
        <end position="76"/>
    </location>
</feature>
<dbReference type="AlphaFoldDB" id="A0A6S7KFQ7"/>
<evidence type="ECO:0000313" key="3">
    <source>
        <dbReference type="Proteomes" id="UP001152795"/>
    </source>
</evidence>
<feature type="region of interest" description="Disordered" evidence="1">
    <location>
        <begin position="61"/>
        <end position="106"/>
    </location>
</feature>
<keyword evidence="3" id="KW-1185">Reference proteome</keyword>
<dbReference type="EMBL" id="CACRXK020035851">
    <property type="protein sequence ID" value="CAB4044696.1"/>
    <property type="molecule type" value="Genomic_DNA"/>
</dbReference>
<sequence>SRGDDDSSDERCFDGTLTVRVTQPSSLFSLLDTRIGDFAKHNDNVDRVEQVARVVEAVADLAPERNSRGGNRDGHDKGRRGAIALGDDDDRVEAVADLAPERSSRG</sequence>
<comment type="caution">
    <text evidence="2">The sequence shown here is derived from an EMBL/GenBank/DDBJ whole genome shotgun (WGS) entry which is preliminary data.</text>
</comment>
<evidence type="ECO:0000313" key="2">
    <source>
        <dbReference type="EMBL" id="CAB4044696.1"/>
    </source>
</evidence>
<proteinExistence type="predicted"/>
<accession>A0A6S7KFQ7</accession>
<feature type="non-terminal residue" evidence="2">
    <location>
        <position position="1"/>
    </location>
</feature>
<evidence type="ECO:0000256" key="1">
    <source>
        <dbReference type="SAM" id="MobiDB-lite"/>
    </source>
</evidence>